<name>A0A8S9ZRS8_9BILA</name>
<dbReference type="EMBL" id="JABEBT010000033">
    <property type="protein sequence ID" value="KAF7636112.1"/>
    <property type="molecule type" value="Genomic_DNA"/>
</dbReference>
<evidence type="ECO:0000313" key="2">
    <source>
        <dbReference type="EMBL" id="KAF7636112.1"/>
    </source>
</evidence>
<keyword evidence="3" id="KW-1185">Reference proteome</keyword>
<reference evidence="2" key="1">
    <citation type="journal article" date="2020" name="Ecol. Evol.">
        <title>Genome structure and content of the rice root-knot nematode (Meloidogyne graminicola).</title>
        <authorList>
            <person name="Phan N.T."/>
            <person name="Danchin E.G.J."/>
            <person name="Klopp C."/>
            <person name="Perfus-Barbeoch L."/>
            <person name="Kozlowski D.K."/>
            <person name="Koutsovoulos G.D."/>
            <person name="Lopez-Roques C."/>
            <person name="Bouchez O."/>
            <person name="Zahm M."/>
            <person name="Besnard G."/>
            <person name="Bellafiore S."/>
        </authorList>
    </citation>
    <scope>NUCLEOTIDE SEQUENCE</scope>
    <source>
        <strain evidence="2">VN-18</strain>
    </source>
</reference>
<evidence type="ECO:0000256" key="1">
    <source>
        <dbReference type="SAM" id="Phobius"/>
    </source>
</evidence>
<dbReference type="Proteomes" id="UP000605970">
    <property type="component" value="Unassembled WGS sequence"/>
</dbReference>
<dbReference type="AlphaFoldDB" id="A0A8S9ZRS8"/>
<evidence type="ECO:0000313" key="3">
    <source>
        <dbReference type="Proteomes" id="UP000605970"/>
    </source>
</evidence>
<organism evidence="2 3">
    <name type="scientific">Meloidogyne graminicola</name>
    <dbReference type="NCBI Taxonomy" id="189291"/>
    <lineage>
        <taxon>Eukaryota</taxon>
        <taxon>Metazoa</taxon>
        <taxon>Ecdysozoa</taxon>
        <taxon>Nematoda</taxon>
        <taxon>Chromadorea</taxon>
        <taxon>Rhabditida</taxon>
        <taxon>Tylenchina</taxon>
        <taxon>Tylenchomorpha</taxon>
        <taxon>Tylenchoidea</taxon>
        <taxon>Meloidogynidae</taxon>
        <taxon>Meloidogyninae</taxon>
        <taxon>Meloidogyne</taxon>
    </lineage>
</organism>
<proteinExistence type="predicted"/>
<protein>
    <submittedName>
        <fullName evidence="2">Uncharacterized protein</fullName>
    </submittedName>
</protein>
<keyword evidence="1" id="KW-1133">Transmembrane helix</keyword>
<accession>A0A8S9ZRS8</accession>
<keyword evidence="1" id="KW-0812">Transmembrane</keyword>
<gene>
    <name evidence="2" type="ORF">Mgra_00004372</name>
</gene>
<feature type="transmembrane region" description="Helical" evidence="1">
    <location>
        <begin position="15"/>
        <end position="36"/>
    </location>
</feature>
<keyword evidence="1" id="KW-0472">Membrane</keyword>
<comment type="caution">
    <text evidence="2">The sequence shown here is derived from an EMBL/GenBank/DDBJ whole genome shotgun (WGS) entry which is preliminary data.</text>
</comment>
<sequence length="37" mass="4093">MALNASGGQPFGKGFSMIVGGRHFMIQLLQILIWIFL</sequence>